<evidence type="ECO:0000313" key="3">
    <source>
        <dbReference type="Proteomes" id="UP000317935"/>
    </source>
</evidence>
<evidence type="ECO:0000313" key="4">
    <source>
        <dbReference type="Proteomes" id="UP000509742"/>
    </source>
</evidence>
<dbReference type="EMBL" id="AP019774">
    <property type="protein sequence ID" value="BCD70255.1"/>
    <property type="molecule type" value="Genomic_DNA"/>
</dbReference>
<keyword evidence="4" id="KW-1185">Reference proteome</keyword>
<gene>
    <name evidence="1" type="ORF">NHP190020_05810</name>
    <name evidence="2" type="ORF">SNTW_09000</name>
</gene>
<sequence length="74" mass="8678">MKNLPDMDNYSRLLKITFIDGDIWENAKLNGYDYAPPNLLEDEADLEDELRVTYQGIRYSIKASEIQKIESQKH</sequence>
<dbReference type="GeneID" id="56928252"/>
<reference evidence="2 3" key="1">
    <citation type="submission" date="2019-06" db="EMBL/GenBank/DDBJ databases">
        <title>Complete genome sequence of Helicobacter suis SNTW101c.</title>
        <authorList>
            <person name="Rimbara E."/>
            <person name="Suzuki M."/>
            <person name="Matsui H."/>
            <person name="Nakamura M."/>
            <person name="Mori S."/>
            <person name="Shibayama K."/>
        </authorList>
    </citation>
    <scope>NUCLEOTIDE SEQUENCE [LARGE SCALE GENOMIC DNA]</scope>
    <source>
        <strain evidence="2 3">SNTW101c</strain>
    </source>
</reference>
<protein>
    <submittedName>
        <fullName evidence="2">Uncharacterized protein</fullName>
    </submittedName>
</protein>
<proteinExistence type="predicted"/>
<accession>A0A6J4CYG8</accession>
<dbReference type="Proteomes" id="UP000317935">
    <property type="component" value="Chromosome"/>
</dbReference>
<reference evidence="1 4" key="2">
    <citation type="submission" date="2020-04" db="EMBL/GenBank/DDBJ databases">
        <title>Genomic analysis of gastric non-Helicobacter pylori Helicobacters isolated in Japan.</title>
        <authorList>
            <person name="Suzuki M."/>
            <person name="Rimbara E."/>
        </authorList>
    </citation>
    <scope>NUCLEOTIDE SEQUENCE [LARGE SCALE GENOMIC DNA]</scope>
    <source>
        <strain evidence="1 4">NHP19-0020</strain>
    </source>
</reference>
<dbReference type="EMBL" id="AP023036">
    <property type="protein sequence ID" value="BCD45542.1"/>
    <property type="molecule type" value="Genomic_DNA"/>
</dbReference>
<dbReference type="RefSeq" id="WP_034376508.1">
    <property type="nucleotide sequence ID" value="NZ_AP019774.1"/>
</dbReference>
<name>A0A6J4CYG8_9HELI</name>
<dbReference type="AlphaFoldDB" id="A0A6J4CYG8"/>
<dbReference type="Proteomes" id="UP000509742">
    <property type="component" value="Chromosome"/>
</dbReference>
<evidence type="ECO:0000313" key="1">
    <source>
        <dbReference type="EMBL" id="BCD45542.1"/>
    </source>
</evidence>
<organism evidence="2 3">
    <name type="scientific">Helicobacter suis</name>
    <dbReference type="NCBI Taxonomy" id="104628"/>
    <lineage>
        <taxon>Bacteria</taxon>
        <taxon>Pseudomonadati</taxon>
        <taxon>Campylobacterota</taxon>
        <taxon>Epsilonproteobacteria</taxon>
        <taxon>Campylobacterales</taxon>
        <taxon>Helicobacteraceae</taxon>
        <taxon>Helicobacter</taxon>
    </lineage>
</organism>
<dbReference type="OrthoDB" id="5331511at2"/>
<evidence type="ECO:0000313" key="2">
    <source>
        <dbReference type="EMBL" id="BCD70255.1"/>
    </source>
</evidence>